<sequence>MGGTDLNFITGKGKPITVGIVGPESAGKTTILAALYLLLSRGAYKSEKHRFSNSYTLSGWEAVANSLRWQPGQPPNFPAHTPSGLSRSPGMLHLAFRQNHELCDFLFADAPGEWFQKWSVNQQSEDAEGARWISEHADVILLIADREALAGPGRGRARNDFQLLAQRVISEMDGRPMALVWTKGDIEVVPAMEEAIRKAVSSYSSDLPEFTLSIRDTNAPSAQCFHELFDWVFSFKRSGVVLPETAPVNHDPLFRFGRK</sequence>
<name>A0A501W9R3_9GAMM</name>
<organism evidence="2 3">
    <name type="scientific">Maribrevibacterium harenarium</name>
    <dbReference type="NCBI Taxonomy" id="2589817"/>
    <lineage>
        <taxon>Bacteria</taxon>
        <taxon>Pseudomonadati</taxon>
        <taxon>Pseudomonadota</taxon>
        <taxon>Gammaproteobacteria</taxon>
        <taxon>Oceanospirillales</taxon>
        <taxon>Oceanospirillaceae</taxon>
        <taxon>Maribrevibacterium</taxon>
    </lineage>
</organism>
<proteinExistence type="predicted"/>
<evidence type="ECO:0000313" key="2">
    <source>
        <dbReference type="EMBL" id="TPE45120.1"/>
    </source>
</evidence>
<dbReference type="Proteomes" id="UP000315901">
    <property type="component" value="Unassembled WGS sequence"/>
</dbReference>
<comment type="caution">
    <text evidence="2">The sequence shown here is derived from an EMBL/GenBank/DDBJ whole genome shotgun (WGS) entry which is preliminary data.</text>
</comment>
<reference evidence="2 3" key="1">
    <citation type="submission" date="2019-06" db="EMBL/GenBank/DDBJ databases">
        <title>A novel bacterium of genus Marinomonas, isolated from coastal sand.</title>
        <authorList>
            <person name="Huang H."/>
            <person name="Mo K."/>
            <person name="Hu Y."/>
        </authorList>
    </citation>
    <scope>NUCLEOTIDE SEQUENCE [LARGE SCALE GENOMIC DNA]</scope>
    <source>
        <strain evidence="2 3">HB171799</strain>
    </source>
</reference>
<evidence type="ECO:0000259" key="1">
    <source>
        <dbReference type="Pfam" id="PF19993"/>
    </source>
</evidence>
<gene>
    <name evidence="2" type="ORF">FJM67_16575</name>
</gene>
<dbReference type="OrthoDB" id="9758568at2"/>
<dbReference type="Pfam" id="PF19993">
    <property type="entry name" value="DO-GTPase2"/>
    <property type="match status" value="1"/>
</dbReference>
<keyword evidence="3" id="KW-1185">Reference proteome</keyword>
<dbReference type="InterPro" id="IPR045528">
    <property type="entry name" value="DO-GTPase2"/>
</dbReference>
<dbReference type="InterPro" id="IPR027417">
    <property type="entry name" value="P-loop_NTPase"/>
</dbReference>
<feature type="domain" description="Double-GTPase 2" evidence="1">
    <location>
        <begin position="17"/>
        <end position="226"/>
    </location>
</feature>
<dbReference type="AlphaFoldDB" id="A0A501W9R3"/>
<protein>
    <recommendedName>
        <fullName evidence="1">Double-GTPase 2 domain-containing protein</fullName>
    </recommendedName>
</protein>
<dbReference type="Gene3D" id="3.40.50.300">
    <property type="entry name" value="P-loop containing nucleotide triphosphate hydrolases"/>
    <property type="match status" value="1"/>
</dbReference>
<dbReference type="EMBL" id="VFRR01000070">
    <property type="protein sequence ID" value="TPE45120.1"/>
    <property type="molecule type" value="Genomic_DNA"/>
</dbReference>
<evidence type="ECO:0000313" key="3">
    <source>
        <dbReference type="Proteomes" id="UP000315901"/>
    </source>
</evidence>
<accession>A0A501W9R3</accession>
<dbReference type="SUPFAM" id="SSF52540">
    <property type="entry name" value="P-loop containing nucleoside triphosphate hydrolases"/>
    <property type="match status" value="1"/>
</dbReference>